<proteinExistence type="predicted"/>
<dbReference type="AlphaFoldDB" id="A0A1G2B708"/>
<accession>A0A1G2B708</accession>
<evidence type="ECO:0008006" key="3">
    <source>
        <dbReference type="Google" id="ProtNLM"/>
    </source>
</evidence>
<protein>
    <recommendedName>
        <fullName evidence="3">Resolvase HTH domain-containing protein</fullName>
    </recommendedName>
</protein>
<name>A0A1G2B708_9BACT</name>
<gene>
    <name evidence="1" type="ORF">A3F54_03250</name>
</gene>
<evidence type="ECO:0000313" key="2">
    <source>
        <dbReference type="Proteomes" id="UP000176952"/>
    </source>
</evidence>
<reference evidence="1 2" key="1">
    <citation type="journal article" date="2016" name="Nat. Commun.">
        <title>Thousands of microbial genomes shed light on interconnected biogeochemical processes in an aquifer system.</title>
        <authorList>
            <person name="Anantharaman K."/>
            <person name="Brown C.T."/>
            <person name="Hug L.A."/>
            <person name="Sharon I."/>
            <person name="Castelle C.J."/>
            <person name="Probst A.J."/>
            <person name="Thomas B.C."/>
            <person name="Singh A."/>
            <person name="Wilkins M.J."/>
            <person name="Karaoz U."/>
            <person name="Brodie E.L."/>
            <person name="Williams K.H."/>
            <person name="Hubbard S.S."/>
            <person name="Banfield J.F."/>
        </authorList>
    </citation>
    <scope>NUCLEOTIDE SEQUENCE [LARGE SCALE GENOMIC DNA]</scope>
</reference>
<comment type="caution">
    <text evidence="1">The sequence shown here is derived from an EMBL/GenBank/DDBJ whole genome shotgun (WGS) entry which is preliminary data.</text>
</comment>
<dbReference type="Proteomes" id="UP000176952">
    <property type="component" value="Unassembled WGS sequence"/>
</dbReference>
<sequence>MVRKPQEYKKVRNLRKTGKSLAEISRKLRISKSTASLWCSNVVLSKRAKDILKWKGEKGRARGSKTLRNKRKAVEREIQKKAYHVVKGMKFNKSIYEALCTLLYIAEGVTEVSYGPGFTNSDPGLVRLYLYYLRNSFNLDEGKFRVCVHLHSYHNKNKQLTYWSKVTKIPLSQFLKPYEKKNGGKRIRENYQGCVSIRYYDSKISKELRYIYLALLKRHGRVA</sequence>
<dbReference type="STRING" id="1798542.A3F54_03250"/>
<evidence type="ECO:0000313" key="1">
    <source>
        <dbReference type="EMBL" id="OGY84775.1"/>
    </source>
</evidence>
<organism evidence="1 2">
    <name type="scientific">Candidatus Kerfeldbacteria bacterium RIFCSPHIGHO2_12_FULL_48_17</name>
    <dbReference type="NCBI Taxonomy" id="1798542"/>
    <lineage>
        <taxon>Bacteria</taxon>
        <taxon>Candidatus Kerfeldiibacteriota</taxon>
    </lineage>
</organism>
<dbReference type="EMBL" id="MHKD01000011">
    <property type="protein sequence ID" value="OGY84775.1"/>
    <property type="molecule type" value="Genomic_DNA"/>
</dbReference>